<evidence type="ECO:0000259" key="14">
    <source>
        <dbReference type="SMART" id="SM00481"/>
    </source>
</evidence>
<keyword evidence="6 13" id="KW-0808">Transferase</keyword>
<dbReference type="HAMAP" id="MF_01902">
    <property type="entry name" value="DNApol_error_prone"/>
    <property type="match status" value="1"/>
</dbReference>
<evidence type="ECO:0000256" key="2">
    <source>
        <dbReference type="ARBA" id="ARBA00007391"/>
    </source>
</evidence>
<dbReference type="EC" id="2.7.7.7" evidence="3 13"/>
<reference evidence="15 16" key="1">
    <citation type="submission" date="2012-09" db="EMBL/GenBank/DDBJ databases">
        <title>Genome Sequence of alkane-degrading Bacterium Alcanivorax venustensis ISO4.</title>
        <authorList>
            <person name="Lai Q."/>
            <person name="Shao Z."/>
        </authorList>
    </citation>
    <scope>NUCLEOTIDE SEQUENCE [LARGE SCALE GENOMIC DNA]</scope>
    <source>
        <strain evidence="15 16">ISO4</strain>
    </source>
</reference>
<dbReference type="PANTHER" id="PTHR32294">
    <property type="entry name" value="DNA POLYMERASE III SUBUNIT ALPHA"/>
    <property type="match status" value="1"/>
</dbReference>
<evidence type="ECO:0000256" key="8">
    <source>
        <dbReference type="ARBA" id="ARBA00022705"/>
    </source>
</evidence>
<dbReference type="Gene3D" id="3.20.20.140">
    <property type="entry name" value="Metal-dependent hydrolases"/>
    <property type="match status" value="1"/>
</dbReference>
<dbReference type="Pfam" id="PF02811">
    <property type="entry name" value="PHP"/>
    <property type="match status" value="1"/>
</dbReference>
<evidence type="ECO:0000313" key="16">
    <source>
        <dbReference type="Proteomes" id="UP000644441"/>
    </source>
</evidence>
<comment type="catalytic activity">
    <reaction evidence="12 13">
        <text>DNA(n) + a 2'-deoxyribonucleoside 5'-triphosphate = DNA(n+1) + diphosphate</text>
        <dbReference type="Rhea" id="RHEA:22508"/>
        <dbReference type="Rhea" id="RHEA-COMP:17339"/>
        <dbReference type="Rhea" id="RHEA-COMP:17340"/>
        <dbReference type="ChEBI" id="CHEBI:33019"/>
        <dbReference type="ChEBI" id="CHEBI:61560"/>
        <dbReference type="ChEBI" id="CHEBI:173112"/>
        <dbReference type="EC" id="2.7.7.7"/>
    </reaction>
</comment>
<evidence type="ECO:0000256" key="6">
    <source>
        <dbReference type="ARBA" id="ARBA00022679"/>
    </source>
</evidence>
<dbReference type="NCBIfam" id="TIGR00594">
    <property type="entry name" value="polc"/>
    <property type="match status" value="1"/>
</dbReference>
<evidence type="ECO:0000256" key="10">
    <source>
        <dbReference type="ARBA" id="ARBA00022932"/>
    </source>
</evidence>
<dbReference type="InterPro" id="IPR004805">
    <property type="entry name" value="DnaE2/DnaE/PolC"/>
</dbReference>
<dbReference type="InterPro" id="IPR040982">
    <property type="entry name" value="DNA_pol3_finger"/>
</dbReference>
<dbReference type="Pfam" id="PF01336">
    <property type="entry name" value="tRNA_anti-codon"/>
    <property type="match status" value="1"/>
</dbReference>
<dbReference type="CDD" id="cd04485">
    <property type="entry name" value="DnaE_OBF"/>
    <property type="match status" value="1"/>
</dbReference>
<dbReference type="SMART" id="SM00481">
    <property type="entry name" value="POLIIIAc"/>
    <property type="match status" value="1"/>
</dbReference>
<evidence type="ECO:0000256" key="5">
    <source>
        <dbReference type="ARBA" id="ARBA00022490"/>
    </source>
</evidence>
<evidence type="ECO:0000256" key="13">
    <source>
        <dbReference type="HAMAP-Rule" id="MF_01902"/>
    </source>
</evidence>
<dbReference type="RefSeq" id="WP_194856446.1">
    <property type="nucleotide sequence ID" value="NZ_ARXR01000023.1"/>
</dbReference>
<dbReference type="SUPFAM" id="SSF89550">
    <property type="entry name" value="PHP domain-like"/>
    <property type="match status" value="1"/>
</dbReference>
<dbReference type="EMBL" id="ARXR01000023">
    <property type="protein sequence ID" value="MBF5053861.1"/>
    <property type="molecule type" value="Genomic_DNA"/>
</dbReference>
<dbReference type="Pfam" id="PF07733">
    <property type="entry name" value="DNA_pol3_alpha"/>
    <property type="match status" value="1"/>
</dbReference>
<sequence length="1042" mass="118170">MDFAELHCTSAFTFLTGASQPEELVLQAWRQGYRALAITDDGSLAGVVRAYQARENLKKTLEDEGRTLDFRLIVGSHFRLHQDRGELRLVLLARDRQAYGEIATLITRGRRRAEKGHYRLHWQDLTRIDRNALCLWLPAGDDRDEHHAALLKAHFGERLWLACELLQDRNDALHYRYCYQLADRFGLAMTAANDVHYHRPERQRLQELLTALRLNTTVRDLGRRRFQNDQRHLRGLDRLAGIYPPALLEEAAWIAEQCHFEMDEIRYQYPEEVVPPGQNADDYLAALAHQGAEARYPDGVPDRVRALVDKELGLIRQLGYAHYFLTVHDIVAFARGQGILCQGRGSAANSAVCYCLGVTEVDPGRSQLLFERFISQERDEPPDIDVDFEHERREEVMQYLYRKYGRDRAALAATVIHYRTRSAVRDVGRALGVDMDIIERLSSNLAWWDKPDALVERFREVGLGGSTLGRHYRELVQELVGFPRHLSQHVGGFVITRDPVHTLVPVENAAMPDRTLIQWDKDDLESLGLMKVDVLALGMLTAIRKTLDLVQGYRGRPLAMQDIPAGDEATYDMLCKGDSLGVFQVESRAQMNMLPRLRPRKFYDLVVEVAIVRPGPIQGDMVHPYLRRRDGLEETDYPDAKVRAVLERTLGVPIFQEQVIKLVMVAAGFSGGEADRLRRAMARWGKSGELMEFEARVIDGMRANGYSGDYARRLFEQMKGFGGYGFPESHSASFALLVYVSAWLKRHHTSAFYCGLLNSLPMGFYSPSQILQDARRHGIEIRPVDARHSHWDHSLEELQREKLGVQPALRLGLCQIKGFNPEAAQRLVQARAEAPFTGVGDLCRRARLGQREREALVAGNALRGLSGHRHQAHWDVQGLEGQRPLLEDGTQGDHDGVYLDAPSEYTTLIEDYRHLGVSLGKHPMALVRHLPRFKRGYRAKDLKRARPGQVVRVAGLVTNRQRPGSAKGTLFMTLEDETGNTNVVVWSAIQERFRTVLLKSPMVTVTGTVEISPEGIVHLMAGRLDDTSDALNELIVRSRDFK</sequence>
<keyword evidence="8 13" id="KW-0235">DNA replication</keyword>
<evidence type="ECO:0000256" key="12">
    <source>
        <dbReference type="ARBA" id="ARBA00049244"/>
    </source>
</evidence>
<gene>
    <name evidence="13" type="primary">dnaE2</name>
    <name evidence="15" type="ORF">ISO4_02463</name>
</gene>
<dbReference type="InterPro" id="IPR004365">
    <property type="entry name" value="NA-bd_OB_tRNA"/>
</dbReference>
<feature type="domain" description="Polymerase/histidinol phosphatase N-terminal" evidence="14">
    <location>
        <begin position="4"/>
        <end position="82"/>
    </location>
</feature>
<evidence type="ECO:0000256" key="9">
    <source>
        <dbReference type="ARBA" id="ARBA00022763"/>
    </source>
</evidence>
<accession>A0ABS0AIA1</accession>
<keyword evidence="5 13" id="KW-0963">Cytoplasm</keyword>
<evidence type="ECO:0000256" key="1">
    <source>
        <dbReference type="ARBA" id="ARBA00004496"/>
    </source>
</evidence>
<keyword evidence="10 13" id="KW-0239">DNA-directed DNA polymerase</keyword>
<dbReference type="CDD" id="cd07434">
    <property type="entry name" value="PHP_PolIIIA_DnaE2"/>
    <property type="match status" value="1"/>
</dbReference>
<proteinExistence type="inferred from homology"/>
<keyword evidence="7 13" id="KW-0548">Nucleotidyltransferase</keyword>
<dbReference type="PANTHER" id="PTHR32294:SF4">
    <property type="entry name" value="ERROR-PRONE DNA POLYMERASE"/>
    <property type="match status" value="1"/>
</dbReference>
<keyword evidence="16" id="KW-1185">Reference proteome</keyword>
<dbReference type="Proteomes" id="UP000644441">
    <property type="component" value="Unassembled WGS sequence"/>
</dbReference>
<dbReference type="InterPro" id="IPR029460">
    <property type="entry name" value="DNAPol_HHH"/>
</dbReference>
<evidence type="ECO:0000256" key="7">
    <source>
        <dbReference type="ARBA" id="ARBA00022695"/>
    </source>
</evidence>
<dbReference type="InterPro" id="IPR011708">
    <property type="entry name" value="DNA_pol3_alpha_NTPase_dom"/>
</dbReference>
<dbReference type="InterPro" id="IPR003141">
    <property type="entry name" value="Pol/His_phosphatase_N"/>
</dbReference>
<dbReference type="Gene3D" id="1.10.150.870">
    <property type="match status" value="1"/>
</dbReference>
<evidence type="ECO:0000313" key="15">
    <source>
        <dbReference type="EMBL" id="MBF5053861.1"/>
    </source>
</evidence>
<dbReference type="InterPro" id="IPR004013">
    <property type="entry name" value="PHP_dom"/>
</dbReference>
<dbReference type="InterPro" id="IPR016195">
    <property type="entry name" value="Pol/histidinol_Pase-like"/>
</dbReference>
<evidence type="ECO:0000256" key="11">
    <source>
        <dbReference type="ARBA" id="ARBA00023204"/>
    </source>
</evidence>
<dbReference type="InterPro" id="IPR012340">
    <property type="entry name" value="NA-bd_OB-fold"/>
</dbReference>
<dbReference type="Pfam" id="PF14579">
    <property type="entry name" value="HHH_6"/>
    <property type="match status" value="1"/>
</dbReference>
<dbReference type="InterPro" id="IPR023073">
    <property type="entry name" value="DnaE2"/>
</dbReference>
<organism evidence="15 16">
    <name type="scientific">Alloalcanivorax venustensis ISO4</name>
    <dbReference type="NCBI Taxonomy" id="1177184"/>
    <lineage>
        <taxon>Bacteria</taxon>
        <taxon>Pseudomonadati</taxon>
        <taxon>Pseudomonadota</taxon>
        <taxon>Gammaproteobacteria</taxon>
        <taxon>Oceanospirillales</taxon>
        <taxon>Alcanivoracaceae</taxon>
        <taxon>Alloalcanivorax</taxon>
    </lineage>
</organism>
<evidence type="ECO:0000256" key="4">
    <source>
        <dbReference type="ARBA" id="ARBA00017273"/>
    </source>
</evidence>
<evidence type="ECO:0000256" key="3">
    <source>
        <dbReference type="ARBA" id="ARBA00012417"/>
    </source>
</evidence>
<keyword evidence="11 13" id="KW-0234">DNA repair</keyword>
<dbReference type="SUPFAM" id="SSF50249">
    <property type="entry name" value="Nucleic acid-binding proteins"/>
    <property type="match status" value="1"/>
</dbReference>
<protein>
    <recommendedName>
        <fullName evidence="4 13">Error-prone DNA polymerase</fullName>
        <ecNumber evidence="3 13">2.7.7.7</ecNumber>
    </recommendedName>
</protein>
<dbReference type="NCBIfam" id="NF004225">
    <property type="entry name" value="PRK05672.1"/>
    <property type="match status" value="1"/>
</dbReference>
<comment type="function">
    <text evidence="13">DNA polymerase involved in damage-induced mutagenesis and translesion synthesis (TLS). It is not the major replicative DNA polymerase.</text>
</comment>
<keyword evidence="9 13" id="KW-0227">DNA damage</keyword>
<comment type="caution">
    <text evidence="15">The sequence shown here is derived from an EMBL/GenBank/DDBJ whole genome shotgun (WGS) entry which is preliminary data.</text>
</comment>
<name>A0ABS0AIA1_9GAMM</name>
<comment type="similarity">
    <text evidence="2 13">Belongs to the DNA polymerase type-C family. DnaE2 subfamily.</text>
</comment>
<comment type="subcellular location">
    <subcellularLocation>
        <location evidence="1 13">Cytoplasm</location>
    </subcellularLocation>
</comment>
<dbReference type="Pfam" id="PF17657">
    <property type="entry name" value="DNA_pol3_finger"/>
    <property type="match status" value="1"/>
</dbReference>
<dbReference type="Gene3D" id="2.40.50.140">
    <property type="entry name" value="Nucleic acid-binding proteins"/>
    <property type="match status" value="1"/>
</dbReference>